<sequence length="871" mass="97616">MLPTSIPRSGIREGAYPARGNAYSPPNPIPRGDEGEELVEVGAMEILSPSPPPRPAVERYGGGGGGGAGPAMMGLRRVAPAPGARDGRVEGRLHVAVGRSPEKTLGLLRWAFRRFGCREIGLVHVHQPSPVIPTLLGKIPVNQANEELVSNHRLVEKEATKKILLSYVNFCQKAQVQASIIVTETDQIQNGIVHLVEQYGIKKLIMGSTPDNCFKLKGIYNKAAFLAKYAPSFCEIWFVCKGRHIWTREASSDSDSYFSIYGPDDNTLRKRLCFSSLNNFNNHSLIPNQEYIANDTVATADPHGDRSVDLTECDTNFMYNTHVFGNLNLQEPTPLARIDSGFSSETEQKLEQDFVYDNLKEVAIEAERSKKAAFAELVKRKQIESEVAEAFARVEASKAAQARETKIREELEAQLLTIKRRREELLNQRDEDVRELESAMRMLAVLDSRAQEAALCRDDAAAELEAIQSSIEILKLKRQNIKHQADKGVGQRSHNISPNCNVIGFVDDSYKFTEFTLSDLQTATCDFSESFKMGQGGYACVYKGEIMSRSVVIKKLLSHNFRGSMEFQQEVYVLSKLRHPHLVTLIGACPEALALVYEYLPKGSLQDCLFSRGTNPPLTWKMRARIIAEVSSALLFLHSSKPEKIIHGDLKPDNIFLDSNFHSKICDFGICRLVPEETVNYPLFRRSTEPKGSFPYSDPEYQRTELLAPKSDVYSFGIIILQILTGKLPLGLPNEVRRCMSLGKLSSILDPTAGEWPTDVAIRLAEFGLQCCELNVRDRPELTPEIVRELEQLHLMKERPVPSFFLCPILQEIMHDPQVAADGFTYEGRALRGWLENGRETSPMTNLKLKHLNLTPNHALRFAIQDWLCQS</sequence>
<dbReference type="PROSITE" id="PS50011">
    <property type="entry name" value="PROTEIN_KINASE_DOM"/>
    <property type="match status" value="1"/>
</dbReference>
<feature type="coiled-coil region" evidence="6">
    <location>
        <begin position="408"/>
        <end position="484"/>
    </location>
</feature>
<dbReference type="Proteomes" id="UP000515123">
    <property type="component" value="Linkage group 18"/>
</dbReference>
<evidence type="ECO:0000313" key="10">
    <source>
        <dbReference type="Proteomes" id="UP000515123"/>
    </source>
</evidence>
<dbReference type="PANTHER" id="PTHR45647">
    <property type="entry name" value="OS02G0152300 PROTEIN"/>
    <property type="match status" value="1"/>
</dbReference>
<evidence type="ECO:0000259" key="9">
    <source>
        <dbReference type="PROSITE" id="PS51698"/>
    </source>
</evidence>
<evidence type="ECO:0000313" key="11">
    <source>
        <dbReference type="RefSeq" id="XP_020108483.1"/>
    </source>
</evidence>
<gene>
    <name evidence="11" type="primary">LOC109724169</name>
</gene>
<reference evidence="10" key="1">
    <citation type="journal article" date="2015" name="Nat. Genet.">
        <title>The pineapple genome and the evolution of CAM photosynthesis.</title>
        <authorList>
            <person name="Ming R."/>
            <person name="VanBuren R."/>
            <person name="Wai C.M."/>
            <person name="Tang H."/>
            <person name="Schatz M.C."/>
            <person name="Bowers J.E."/>
            <person name="Lyons E."/>
            <person name="Wang M.L."/>
            <person name="Chen J."/>
            <person name="Biggers E."/>
            <person name="Zhang J."/>
            <person name="Huang L."/>
            <person name="Zhang L."/>
            <person name="Miao W."/>
            <person name="Zhang J."/>
            <person name="Ye Z."/>
            <person name="Miao C."/>
            <person name="Lin Z."/>
            <person name="Wang H."/>
            <person name="Zhou H."/>
            <person name="Yim W.C."/>
            <person name="Priest H.D."/>
            <person name="Zheng C."/>
            <person name="Woodhouse M."/>
            <person name="Edger P.P."/>
            <person name="Guyot R."/>
            <person name="Guo H.B."/>
            <person name="Guo H."/>
            <person name="Zheng G."/>
            <person name="Singh R."/>
            <person name="Sharma A."/>
            <person name="Min X."/>
            <person name="Zheng Y."/>
            <person name="Lee H."/>
            <person name="Gurtowski J."/>
            <person name="Sedlazeck F.J."/>
            <person name="Harkess A."/>
            <person name="McKain M.R."/>
            <person name="Liao Z."/>
            <person name="Fang J."/>
            <person name="Liu J."/>
            <person name="Zhang X."/>
            <person name="Zhang Q."/>
            <person name="Hu W."/>
            <person name="Qin Y."/>
            <person name="Wang K."/>
            <person name="Chen L.Y."/>
            <person name="Shirley N."/>
            <person name="Lin Y.R."/>
            <person name="Liu L.Y."/>
            <person name="Hernandez A.G."/>
            <person name="Wright C.L."/>
            <person name="Bulone V."/>
            <person name="Tuskan G.A."/>
            <person name="Heath K."/>
            <person name="Zee F."/>
            <person name="Moore P.H."/>
            <person name="Sunkar R."/>
            <person name="Leebens-Mack J.H."/>
            <person name="Mockler T."/>
            <person name="Bennetzen J.L."/>
            <person name="Freeling M."/>
            <person name="Sankoff D."/>
            <person name="Paterson A.H."/>
            <person name="Zhu X."/>
            <person name="Yang X."/>
            <person name="Smith J.A."/>
            <person name="Cushman J.C."/>
            <person name="Paull R.E."/>
            <person name="Yu Q."/>
        </authorList>
    </citation>
    <scope>NUCLEOTIDE SEQUENCE [LARGE SCALE GENOMIC DNA]</scope>
    <source>
        <strain evidence="10">cv. F153</strain>
    </source>
</reference>
<dbReference type="InterPro" id="IPR008271">
    <property type="entry name" value="Ser/Thr_kinase_AS"/>
</dbReference>
<dbReference type="InterPro" id="IPR051348">
    <property type="entry name" value="U-box_ubiquitin_ligases"/>
</dbReference>
<dbReference type="SMART" id="SM00220">
    <property type="entry name" value="S_TKc"/>
    <property type="match status" value="1"/>
</dbReference>
<dbReference type="Pfam" id="PF00069">
    <property type="entry name" value="Pkinase"/>
    <property type="match status" value="1"/>
</dbReference>
<dbReference type="GeneID" id="109724169"/>
<evidence type="ECO:0000256" key="5">
    <source>
        <dbReference type="ARBA" id="ARBA00022786"/>
    </source>
</evidence>
<dbReference type="InterPro" id="IPR013083">
    <property type="entry name" value="Znf_RING/FYVE/PHD"/>
</dbReference>
<dbReference type="RefSeq" id="XP_020108483.1">
    <property type="nucleotide sequence ID" value="XM_020252894.1"/>
</dbReference>
<comment type="catalytic activity">
    <reaction evidence="1">
        <text>S-ubiquitinyl-[E2 ubiquitin-conjugating enzyme]-L-cysteine + [acceptor protein]-L-lysine = [E2 ubiquitin-conjugating enzyme]-L-cysteine + N(6)-ubiquitinyl-[acceptor protein]-L-lysine.</text>
        <dbReference type="EC" id="2.3.2.27"/>
    </reaction>
</comment>
<dbReference type="GO" id="GO:0005524">
    <property type="term" value="F:ATP binding"/>
    <property type="evidence" value="ECO:0007669"/>
    <property type="project" value="InterPro"/>
</dbReference>
<feature type="domain" description="Protein kinase" evidence="8">
    <location>
        <begin position="527"/>
        <end position="795"/>
    </location>
</feature>
<dbReference type="CDD" id="cd01989">
    <property type="entry name" value="USP_STK_Ubox_N"/>
    <property type="match status" value="1"/>
</dbReference>
<dbReference type="Gene3D" id="1.10.510.10">
    <property type="entry name" value="Transferase(Phosphotransferase) domain 1"/>
    <property type="match status" value="1"/>
</dbReference>
<dbReference type="PROSITE" id="PS51698">
    <property type="entry name" value="U_BOX"/>
    <property type="match status" value="1"/>
</dbReference>
<dbReference type="CDD" id="cd16655">
    <property type="entry name" value="RING-Ubox_WDSUB1-like"/>
    <property type="match status" value="1"/>
</dbReference>
<dbReference type="SUPFAM" id="SSF57850">
    <property type="entry name" value="RING/U-box"/>
    <property type="match status" value="1"/>
</dbReference>
<dbReference type="SUPFAM" id="SSF56112">
    <property type="entry name" value="Protein kinase-like (PK-like)"/>
    <property type="match status" value="1"/>
</dbReference>
<dbReference type="InterPro" id="IPR003613">
    <property type="entry name" value="Ubox_domain"/>
</dbReference>
<dbReference type="Gene3D" id="3.30.40.10">
    <property type="entry name" value="Zinc/RING finger domain, C3HC4 (zinc finger)"/>
    <property type="match status" value="1"/>
</dbReference>
<dbReference type="SMART" id="SM00504">
    <property type="entry name" value="Ubox"/>
    <property type="match status" value="1"/>
</dbReference>
<dbReference type="Gene3D" id="3.30.200.20">
    <property type="entry name" value="Phosphorylase Kinase, domain 1"/>
    <property type="match status" value="1"/>
</dbReference>
<keyword evidence="10" id="KW-1185">Reference proteome</keyword>
<protein>
    <recommendedName>
        <fullName evidence="3">RING-type E3 ubiquitin transferase</fullName>
        <ecNumber evidence="3">2.3.2.27</ecNumber>
    </recommendedName>
</protein>
<name>A0A6P5GRC4_ANACO</name>
<feature type="domain" description="U-box" evidence="9">
    <location>
        <begin position="800"/>
        <end position="871"/>
    </location>
</feature>
<dbReference type="InterPro" id="IPR000719">
    <property type="entry name" value="Prot_kinase_dom"/>
</dbReference>
<keyword evidence="5" id="KW-0833">Ubl conjugation pathway</keyword>
<evidence type="ECO:0000256" key="3">
    <source>
        <dbReference type="ARBA" id="ARBA00012483"/>
    </source>
</evidence>
<dbReference type="UniPathway" id="UPA00143"/>
<comment type="pathway">
    <text evidence="2">Protein modification; protein ubiquitination.</text>
</comment>
<dbReference type="OrthoDB" id="4062651at2759"/>
<evidence type="ECO:0000256" key="2">
    <source>
        <dbReference type="ARBA" id="ARBA00004906"/>
    </source>
</evidence>
<dbReference type="InterPro" id="IPR011009">
    <property type="entry name" value="Kinase-like_dom_sf"/>
</dbReference>
<dbReference type="GO" id="GO:0061630">
    <property type="term" value="F:ubiquitin protein ligase activity"/>
    <property type="evidence" value="ECO:0007669"/>
    <property type="project" value="UniProtKB-EC"/>
</dbReference>
<dbReference type="GO" id="GO:0004672">
    <property type="term" value="F:protein kinase activity"/>
    <property type="evidence" value="ECO:0007669"/>
    <property type="project" value="InterPro"/>
</dbReference>
<evidence type="ECO:0000256" key="6">
    <source>
        <dbReference type="SAM" id="Coils"/>
    </source>
</evidence>
<dbReference type="AlphaFoldDB" id="A0A6P5GRC4"/>
<dbReference type="GO" id="GO:0016567">
    <property type="term" value="P:protein ubiquitination"/>
    <property type="evidence" value="ECO:0007669"/>
    <property type="project" value="UniProtKB-UniPathway"/>
</dbReference>
<dbReference type="Pfam" id="PF04564">
    <property type="entry name" value="U-box"/>
    <property type="match status" value="1"/>
</dbReference>
<evidence type="ECO:0000259" key="8">
    <source>
        <dbReference type="PROSITE" id="PS50011"/>
    </source>
</evidence>
<evidence type="ECO:0000256" key="1">
    <source>
        <dbReference type="ARBA" id="ARBA00000900"/>
    </source>
</evidence>
<dbReference type="PANTHER" id="PTHR45647:SF43">
    <property type="entry name" value="OS10G0100500 PROTEIN"/>
    <property type="match status" value="1"/>
</dbReference>
<dbReference type="EC" id="2.3.2.27" evidence="3"/>
<proteinExistence type="predicted"/>
<reference evidence="11" key="2">
    <citation type="submission" date="2025-08" db="UniProtKB">
        <authorList>
            <consortium name="RefSeq"/>
        </authorList>
    </citation>
    <scope>IDENTIFICATION</scope>
    <source>
        <tissue evidence="11">Leaf</tissue>
    </source>
</reference>
<organism evidence="10 11">
    <name type="scientific">Ananas comosus</name>
    <name type="common">Pineapple</name>
    <name type="synonym">Ananas ananas</name>
    <dbReference type="NCBI Taxonomy" id="4615"/>
    <lineage>
        <taxon>Eukaryota</taxon>
        <taxon>Viridiplantae</taxon>
        <taxon>Streptophyta</taxon>
        <taxon>Embryophyta</taxon>
        <taxon>Tracheophyta</taxon>
        <taxon>Spermatophyta</taxon>
        <taxon>Magnoliopsida</taxon>
        <taxon>Liliopsida</taxon>
        <taxon>Poales</taxon>
        <taxon>Bromeliaceae</taxon>
        <taxon>Bromelioideae</taxon>
        <taxon>Ananas</taxon>
    </lineage>
</organism>
<evidence type="ECO:0000256" key="4">
    <source>
        <dbReference type="ARBA" id="ARBA00022679"/>
    </source>
</evidence>
<accession>A0A6P5GRC4</accession>
<evidence type="ECO:0000256" key="7">
    <source>
        <dbReference type="SAM" id="MobiDB-lite"/>
    </source>
</evidence>
<feature type="region of interest" description="Disordered" evidence="7">
    <location>
        <begin position="1"/>
        <end position="34"/>
    </location>
</feature>
<dbReference type="PROSITE" id="PS00108">
    <property type="entry name" value="PROTEIN_KINASE_ST"/>
    <property type="match status" value="1"/>
</dbReference>
<keyword evidence="4" id="KW-0808">Transferase</keyword>
<keyword evidence="6" id="KW-0175">Coiled coil</keyword>